<comment type="caution">
    <text evidence="1">The sequence shown here is derived from an EMBL/GenBank/DDBJ whole genome shotgun (WGS) entry which is preliminary data.</text>
</comment>
<gene>
    <name evidence="1" type="primary">yaaA</name>
    <name evidence="1" type="ORF">LG943_17600</name>
</gene>
<evidence type="ECO:0000313" key="1">
    <source>
        <dbReference type="EMBL" id="MDA0566115.1"/>
    </source>
</evidence>
<dbReference type="Proteomes" id="UP001140076">
    <property type="component" value="Unassembled WGS sequence"/>
</dbReference>
<dbReference type="GO" id="GO:0033194">
    <property type="term" value="P:response to hydroperoxide"/>
    <property type="evidence" value="ECO:0007669"/>
    <property type="project" value="TreeGrafter"/>
</dbReference>
<dbReference type="Pfam" id="PF03883">
    <property type="entry name" value="H2O2_YaaD"/>
    <property type="match status" value="1"/>
</dbReference>
<name>A0A9X3SGN1_9ACTN</name>
<organism evidence="1 2">
    <name type="scientific">Streptomonospora mangrovi</name>
    <dbReference type="NCBI Taxonomy" id="2883123"/>
    <lineage>
        <taxon>Bacteria</taxon>
        <taxon>Bacillati</taxon>
        <taxon>Actinomycetota</taxon>
        <taxon>Actinomycetes</taxon>
        <taxon>Streptosporangiales</taxon>
        <taxon>Nocardiopsidaceae</taxon>
        <taxon>Streptomonospora</taxon>
    </lineage>
</organism>
<sequence>MLILLPPSEGKAADGDGAPVDVGALALPEVAEAREAVMAELVGLCRGPRERAREVLGLSAAQVDEALARNSALATASTLRAADLYTGVLYDRLRLPGLLAADPATARRTADSVLVFSGLWGVVGPLDRVPPYRLSMGVRLPGLGALGAFWRARLSDLLVKRAEGRLVLDCRSSTYAAAWRPVGETAERTAAVRVLRETVSEGRVRRGVVSHMAKATRGAVAHGLLAAGAVPATPEEAADAVAALGYRTELVRPDRPGRPWTLDVVERD</sequence>
<protein>
    <submittedName>
        <fullName evidence="1">Peroxide stress protein YaaA</fullName>
    </submittedName>
</protein>
<reference evidence="1" key="1">
    <citation type="submission" date="2021-10" db="EMBL/GenBank/DDBJ databases">
        <title>Streptomonospora sp. nov., isolated from mangrove soil.</title>
        <authorList>
            <person name="Chen X."/>
            <person name="Ge X."/>
            <person name="Liu W."/>
        </authorList>
    </citation>
    <scope>NUCLEOTIDE SEQUENCE</scope>
    <source>
        <strain evidence="1">S1-112</strain>
    </source>
</reference>
<proteinExistence type="predicted"/>
<evidence type="ECO:0000313" key="2">
    <source>
        <dbReference type="Proteomes" id="UP001140076"/>
    </source>
</evidence>
<dbReference type="PANTHER" id="PTHR30283:SF4">
    <property type="entry name" value="PEROXIDE STRESS RESISTANCE PROTEIN YAAA"/>
    <property type="match status" value="1"/>
</dbReference>
<dbReference type="EMBL" id="JAJAQC010000030">
    <property type="protein sequence ID" value="MDA0566115.1"/>
    <property type="molecule type" value="Genomic_DNA"/>
</dbReference>
<dbReference type="InterPro" id="IPR005583">
    <property type="entry name" value="YaaA"/>
</dbReference>
<dbReference type="RefSeq" id="WP_270073374.1">
    <property type="nucleotide sequence ID" value="NZ_JAJAQC010000030.1"/>
</dbReference>
<dbReference type="NCBIfam" id="NF002545">
    <property type="entry name" value="PRK02101.2-3"/>
    <property type="match status" value="1"/>
</dbReference>
<dbReference type="PANTHER" id="PTHR30283">
    <property type="entry name" value="PEROXIDE STRESS RESPONSE PROTEIN YAAA"/>
    <property type="match status" value="1"/>
</dbReference>
<keyword evidence="2" id="KW-1185">Reference proteome</keyword>
<accession>A0A9X3SGN1</accession>
<dbReference type="GO" id="GO:0005829">
    <property type="term" value="C:cytosol"/>
    <property type="evidence" value="ECO:0007669"/>
    <property type="project" value="TreeGrafter"/>
</dbReference>
<dbReference type="AlphaFoldDB" id="A0A9X3SGN1"/>